<dbReference type="Ensembl" id="ENSPCLT00000004355.1">
    <property type="protein sequence ID" value="ENSPCLP00000003175.1"/>
    <property type="gene ID" value="ENSPCLG00000002697.1"/>
</dbReference>
<accession>A0A669P7D7</accession>
<dbReference type="Proteomes" id="UP000472261">
    <property type="component" value="Unplaced"/>
</dbReference>
<feature type="region of interest" description="Disordered" evidence="1">
    <location>
        <begin position="1"/>
        <end position="203"/>
    </location>
</feature>
<feature type="compositionally biased region" description="Low complexity" evidence="1">
    <location>
        <begin position="230"/>
        <end position="240"/>
    </location>
</feature>
<evidence type="ECO:0000256" key="1">
    <source>
        <dbReference type="SAM" id="MobiDB-lite"/>
    </source>
</evidence>
<feature type="compositionally biased region" description="Pro residues" evidence="1">
    <location>
        <begin position="121"/>
        <end position="140"/>
    </location>
</feature>
<feature type="compositionally biased region" description="Low complexity" evidence="1">
    <location>
        <begin position="189"/>
        <end position="198"/>
    </location>
</feature>
<dbReference type="GO" id="GO:0005784">
    <property type="term" value="C:Sec61 translocon complex"/>
    <property type="evidence" value="ECO:0007669"/>
    <property type="project" value="InterPro"/>
</dbReference>
<feature type="compositionally biased region" description="Low complexity" evidence="1">
    <location>
        <begin position="80"/>
        <end position="90"/>
    </location>
</feature>
<organism evidence="2 3">
    <name type="scientific">Phasianus colchicus</name>
    <name type="common">Common pheasant</name>
    <dbReference type="NCBI Taxonomy" id="9054"/>
    <lineage>
        <taxon>Eukaryota</taxon>
        <taxon>Metazoa</taxon>
        <taxon>Chordata</taxon>
        <taxon>Craniata</taxon>
        <taxon>Vertebrata</taxon>
        <taxon>Euteleostomi</taxon>
        <taxon>Archelosauria</taxon>
        <taxon>Archosauria</taxon>
        <taxon>Dinosauria</taxon>
        <taxon>Saurischia</taxon>
        <taxon>Theropoda</taxon>
        <taxon>Coelurosauria</taxon>
        <taxon>Aves</taxon>
        <taxon>Neognathae</taxon>
        <taxon>Galloanserae</taxon>
        <taxon>Galliformes</taxon>
        <taxon>Phasianidae</taxon>
        <taxon>Phasianinae</taxon>
        <taxon>Phasianus</taxon>
    </lineage>
</organism>
<evidence type="ECO:0000313" key="3">
    <source>
        <dbReference type="Proteomes" id="UP000472261"/>
    </source>
</evidence>
<protein>
    <submittedName>
        <fullName evidence="2">Uncharacterized protein</fullName>
    </submittedName>
</protein>
<sequence>AAGRRAPRTPCAALRTPRARGPKGCAAARPRRSAPPAAASRRSSARDRSAPSTPAPGSPGPSAPAPRPPPAAPRRPIPGPDAGTARTGRSPPLPPPAPPWRRAAARVRRQRALGPRQPALPAAPPSPLPGRPRAAGPPVPLLLGADASARTSAGPRTTCEGVSLGKRPGGGRRGGKGDGRCVRRRRGQPRGPEGPGLERAGRRCGQALRAGTWLRDGSRVRLIWSTAASAAAMPGPSPSATNVGTSGRSPSKAVAPRAAGSTVRQRKNASCGTRSAGRATSTGTGGMWRFYTEDSPGLKVSPLPSLRQILSCAGPAATVQSLSQKEEAEKLGDAWG</sequence>
<dbReference type="PANTHER" id="PTHR13509">
    <property type="entry name" value="SEC61 SUBUNIT BETA"/>
    <property type="match status" value="1"/>
</dbReference>
<name>A0A669P7D7_PHACC</name>
<dbReference type="AlphaFoldDB" id="A0A669P7D7"/>
<dbReference type="OMA" id="DSARDIW"/>
<dbReference type="InterPro" id="IPR030671">
    <property type="entry name" value="Sec61-beta/Sbh"/>
</dbReference>
<proteinExistence type="predicted"/>
<reference evidence="2" key="2">
    <citation type="submission" date="2025-09" db="UniProtKB">
        <authorList>
            <consortium name="Ensembl"/>
        </authorList>
    </citation>
    <scope>IDENTIFICATION</scope>
</reference>
<evidence type="ECO:0000313" key="2">
    <source>
        <dbReference type="Ensembl" id="ENSPCLP00000003175.1"/>
    </source>
</evidence>
<dbReference type="GO" id="GO:0006886">
    <property type="term" value="P:intracellular protein transport"/>
    <property type="evidence" value="ECO:0007669"/>
    <property type="project" value="InterPro"/>
</dbReference>
<feature type="region of interest" description="Disordered" evidence="1">
    <location>
        <begin position="230"/>
        <end position="288"/>
    </location>
</feature>
<feature type="compositionally biased region" description="Low complexity" evidence="1">
    <location>
        <begin position="272"/>
        <end position="282"/>
    </location>
</feature>
<reference evidence="2" key="1">
    <citation type="submission" date="2025-08" db="UniProtKB">
        <authorList>
            <consortium name="Ensembl"/>
        </authorList>
    </citation>
    <scope>IDENTIFICATION</scope>
</reference>
<keyword evidence="3" id="KW-1185">Reference proteome</keyword>
<feature type="compositionally biased region" description="Pro residues" evidence="1">
    <location>
        <begin position="53"/>
        <end position="79"/>
    </location>
</feature>